<dbReference type="OrthoDB" id="825378at2"/>
<dbReference type="AlphaFoldDB" id="A0A2W7SY98"/>
<evidence type="ECO:0000313" key="1">
    <source>
        <dbReference type="EMBL" id="PZX55792.1"/>
    </source>
</evidence>
<reference evidence="1 2" key="1">
    <citation type="submission" date="2018-06" db="EMBL/GenBank/DDBJ databases">
        <title>Genomic Encyclopedia of Archaeal and Bacterial Type Strains, Phase II (KMG-II): from individual species to whole genera.</title>
        <authorList>
            <person name="Goeker M."/>
        </authorList>
    </citation>
    <scope>NUCLEOTIDE SEQUENCE [LARGE SCALE GENOMIC DNA]</scope>
    <source>
        <strain evidence="1 2">DSM 19830</strain>
    </source>
</reference>
<proteinExistence type="predicted"/>
<dbReference type="RefSeq" id="WP_111317086.1">
    <property type="nucleotide sequence ID" value="NZ_QKZT01000003.1"/>
</dbReference>
<dbReference type="Proteomes" id="UP000248882">
    <property type="component" value="Unassembled WGS sequence"/>
</dbReference>
<sequence length="153" mass="17452">MMNKKLLYLIASVLLLLGCSDEEVTPERTITGTWQSVFHLEDYDQVSTFEIIPDGTIKGSVTLRQKGSRVDLGYSSEFIGIYRVEDSKLIITRNQFSLPADSKLQYSDKELLMSVEDGKTIREYAIESDFSKFYYRCGVNESCPPPKPFIKID</sequence>
<evidence type="ECO:0008006" key="3">
    <source>
        <dbReference type="Google" id="ProtNLM"/>
    </source>
</evidence>
<protein>
    <recommendedName>
        <fullName evidence="3">Lipocalin-like protein</fullName>
    </recommendedName>
</protein>
<accession>A0A2W7SY98</accession>
<dbReference type="PROSITE" id="PS51257">
    <property type="entry name" value="PROKAR_LIPOPROTEIN"/>
    <property type="match status" value="1"/>
</dbReference>
<dbReference type="EMBL" id="QKZT01000003">
    <property type="protein sequence ID" value="PZX55792.1"/>
    <property type="molecule type" value="Genomic_DNA"/>
</dbReference>
<keyword evidence="2" id="KW-1185">Reference proteome</keyword>
<comment type="caution">
    <text evidence="1">The sequence shown here is derived from an EMBL/GenBank/DDBJ whole genome shotgun (WGS) entry which is preliminary data.</text>
</comment>
<organism evidence="1 2">
    <name type="scientific">Algoriphagus chordae</name>
    <dbReference type="NCBI Taxonomy" id="237019"/>
    <lineage>
        <taxon>Bacteria</taxon>
        <taxon>Pseudomonadati</taxon>
        <taxon>Bacteroidota</taxon>
        <taxon>Cytophagia</taxon>
        <taxon>Cytophagales</taxon>
        <taxon>Cyclobacteriaceae</taxon>
        <taxon>Algoriphagus</taxon>
    </lineage>
</organism>
<evidence type="ECO:0000313" key="2">
    <source>
        <dbReference type="Proteomes" id="UP000248882"/>
    </source>
</evidence>
<gene>
    <name evidence="1" type="ORF">LV85_01017</name>
</gene>
<name>A0A2W7SY98_9BACT</name>